<evidence type="ECO:0000256" key="1">
    <source>
        <dbReference type="ARBA" id="ARBA00005194"/>
    </source>
</evidence>
<keyword evidence="7" id="KW-1185">Reference proteome</keyword>
<comment type="pathway">
    <text evidence="1">Lipid metabolism; fatty acid biosynthesis.</text>
</comment>
<dbReference type="SUPFAM" id="SSF53901">
    <property type="entry name" value="Thiolase-like"/>
    <property type="match status" value="2"/>
</dbReference>
<evidence type="ECO:0000256" key="3">
    <source>
        <dbReference type="ARBA" id="ARBA00022679"/>
    </source>
</evidence>
<dbReference type="InterPro" id="IPR000794">
    <property type="entry name" value="Beta-ketoacyl_synthase"/>
</dbReference>
<evidence type="ECO:0000313" key="7">
    <source>
        <dbReference type="Proteomes" id="UP001279860"/>
    </source>
</evidence>
<dbReference type="PROSITE" id="PS52004">
    <property type="entry name" value="KS3_2"/>
    <property type="match status" value="1"/>
</dbReference>
<dbReference type="GO" id="GO:0016746">
    <property type="term" value="F:acyltransferase activity"/>
    <property type="evidence" value="ECO:0007669"/>
    <property type="project" value="UniProtKB-KW"/>
</dbReference>
<dbReference type="SMART" id="SM00825">
    <property type="entry name" value="PKS_KS"/>
    <property type="match status" value="1"/>
</dbReference>
<sequence>MSNRVLVTGIGIVSAYGIGHECYWQGIRHGQSLVKSWKLKDLDAFPVKHAAPIETDIELLKRDYPSLFHHDMQLERRAIFGMIAAQEALSDSEKALDQHDVMGVCSCSGVPDADDHSFTKLGTMPSLESLNILLRERDQIISHINGLRAGNDMLSRQIAEQFDMNGPVMNISGACAGATQAIGLAYRAIARGEADCMLSGGADSVLNVRTLSALYLLGATSTTSRWGEQLCRPFDVDRSGLVAGEGACFLLLESETSALKRGAKIYGEIVGYGSSLDAYKVTAPHPEGEGAIASMQYALNDAGLAPEQIEYINAHGTSTPLNDAIETRAIKSVFGQYSQDGLMVSSTKSMIGHWIAAAGAPEAAACLLALKHQCVPPTIHLESHDPECDLDYVKDHARDVNVNYCLSNSFGFGGLNATLAMGRYIHE</sequence>
<dbReference type="InterPro" id="IPR014031">
    <property type="entry name" value="Ketoacyl_synth_C"/>
</dbReference>
<evidence type="ECO:0000256" key="4">
    <source>
        <dbReference type="RuleBase" id="RU003694"/>
    </source>
</evidence>
<evidence type="ECO:0000256" key="2">
    <source>
        <dbReference type="ARBA" id="ARBA00008467"/>
    </source>
</evidence>
<dbReference type="Pfam" id="PF02801">
    <property type="entry name" value="Ketoacyl-synt_C"/>
    <property type="match status" value="1"/>
</dbReference>
<dbReference type="Gene3D" id="3.40.47.10">
    <property type="match status" value="1"/>
</dbReference>
<dbReference type="PANTHER" id="PTHR11712:SF336">
    <property type="entry name" value="3-OXOACYL-[ACYL-CARRIER-PROTEIN] SYNTHASE, MITOCHONDRIAL"/>
    <property type="match status" value="1"/>
</dbReference>
<organism evidence="6 7">
    <name type="scientific">Vibrio rhizosphaerae</name>
    <dbReference type="NCBI Taxonomy" id="398736"/>
    <lineage>
        <taxon>Bacteria</taxon>
        <taxon>Pseudomonadati</taxon>
        <taxon>Pseudomonadota</taxon>
        <taxon>Gammaproteobacteria</taxon>
        <taxon>Vibrionales</taxon>
        <taxon>Vibrionaceae</taxon>
        <taxon>Vibrio</taxon>
    </lineage>
</organism>
<evidence type="ECO:0000259" key="5">
    <source>
        <dbReference type="PROSITE" id="PS52004"/>
    </source>
</evidence>
<feature type="domain" description="Ketosynthase family 3 (KS3)" evidence="5">
    <location>
        <begin position="2"/>
        <end position="423"/>
    </location>
</feature>
<evidence type="ECO:0000313" key="6">
    <source>
        <dbReference type="EMBL" id="MDW6091681.1"/>
    </source>
</evidence>
<comment type="caution">
    <text evidence="6">The sequence shown here is derived from an EMBL/GenBank/DDBJ whole genome shotgun (WGS) entry which is preliminary data.</text>
</comment>
<keyword evidence="3 4" id="KW-0808">Transferase</keyword>
<dbReference type="EMBL" id="JAWRCP010000001">
    <property type="protein sequence ID" value="MDW6091681.1"/>
    <property type="molecule type" value="Genomic_DNA"/>
</dbReference>
<dbReference type="Proteomes" id="UP001279860">
    <property type="component" value="Unassembled WGS sequence"/>
</dbReference>
<comment type="similarity">
    <text evidence="2 4">Belongs to the thiolase-like superfamily. Beta-ketoacyl-ACP synthases family.</text>
</comment>
<dbReference type="PANTHER" id="PTHR11712">
    <property type="entry name" value="POLYKETIDE SYNTHASE-RELATED"/>
    <property type="match status" value="1"/>
</dbReference>
<dbReference type="InterPro" id="IPR020841">
    <property type="entry name" value="PKS_Beta-ketoAc_synthase_dom"/>
</dbReference>
<dbReference type="Pfam" id="PF00109">
    <property type="entry name" value="ketoacyl-synt"/>
    <property type="match status" value="1"/>
</dbReference>
<dbReference type="InterPro" id="IPR016039">
    <property type="entry name" value="Thiolase-like"/>
</dbReference>
<name>A0ABU4IQK3_9VIBR</name>
<protein>
    <submittedName>
        <fullName evidence="6">Beta-ketoacyl-[acyl-carrier-protein] synthase family protein</fullName>
        <ecNumber evidence="6">2.3.1.-</ecNumber>
    </submittedName>
</protein>
<proteinExistence type="inferred from homology"/>
<dbReference type="InterPro" id="IPR014030">
    <property type="entry name" value="Ketoacyl_synth_N"/>
</dbReference>
<reference evidence="6 7" key="1">
    <citation type="submission" date="2023-11" db="EMBL/GenBank/DDBJ databases">
        <title>Plant-associative lifestyle of Vibrio porteresiae and its evolutionary dynamics.</title>
        <authorList>
            <person name="Rameshkumar N."/>
            <person name="Kirti K."/>
        </authorList>
    </citation>
    <scope>NUCLEOTIDE SEQUENCE [LARGE SCALE GENOMIC DNA]</scope>
    <source>
        <strain evidence="6 7">MSSRF7</strain>
    </source>
</reference>
<dbReference type="RefSeq" id="WP_318584383.1">
    <property type="nucleotide sequence ID" value="NZ_JAWRCP010000001.1"/>
</dbReference>
<accession>A0ABU4IQK3</accession>
<keyword evidence="6" id="KW-0012">Acyltransferase</keyword>
<dbReference type="CDD" id="cd00834">
    <property type="entry name" value="KAS_I_II"/>
    <property type="match status" value="1"/>
</dbReference>
<gene>
    <name evidence="6" type="ORF">SBX64_03820</name>
</gene>
<dbReference type="EC" id="2.3.1.-" evidence="6"/>